<dbReference type="RefSeq" id="WP_378998504.1">
    <property type="nucleotide sequence ID" value="NZ_JBHSMT010000026.1"/>
</dbReference>
<dbReference type="EC" id="4.1.1.50" evidence="10"/>
<evidence type="ECO:0000256" key="3">
    <source>
        <dbReference type="ARBA" id="ARBA00022813"/>
    </source>
</evidence>
<keyword evidence="4" id="KW-0745">Spermidine biosynthesis</keyword>
<keyword evidence="3" id="KW-0068">Autocatalytic cleavage</keyword>
<evidence type="ECO:0000256" key="7">
    <source>
        <dbReference type="ARBA" id="ARBA00023239"/>
    </source>
</evidence>
<organism evidence="10 11">
    <name type="scientific">Paraherbaspirillum soli</name>
    <dbReference type="NCBI Taxonomy" id="631222"/>
    <lineage>
        <taxon>Bacteria</taxon>
        <taxon>Pseudomonadati</taxon>
        <taxon>Pseudomonadota</taxon>
        <taxon>Betaproteobacteria</taxon>
        <taxon>Burkholderiales</taxon>
        <taxon>Oxalobacteraceae</taxon>
        <taxon>Paraherbaspirillum</taxon>
    </lineage>
</organism>
<keyword evidence="9" id="KW-0670">Pyruvate</keyword>
<dbReference type="Proteomes" id="UP001596045">
    <property type="component" value="Unassembled WGS sequence"/>
</dbReference>
<dbReference type="PANTHER" id="PTHR33866:SF2">
    <property type="entry name" value="S-ADENOSYLMETHIONINE DECARBOXYLASE PROENZYME"/>
    <property type="match status" value="1"/>
</dbReference>
<evidence type="ECO:0000256" key="1">
    <source>
        <dbReference type="ARBA" id="ARBA00001928"/>
    </source>
</evidence>
<dbReference type="InterPro" id="IPR016067">
    <property type="entry name" value="S-AdoMet_deCO2ase_core"/>
</dbReference>
<dbReference type="GO" id="GO:0004014">
    <property type="term" value="F:adenosylmethionine decarboxylase activity"/>
    <property type="evidence" value="ECO:0007669"/>
    <property type="project" value="UniProtKB-EC"/>
</dbReference>
<evidence type="ECO:0000256" key="2">
    <source>
        <dbReference type="ARBA" id="ARBA00022793"/>
    </source>
</evidence>
<comment type="cofactor">
    <cofactor evidence="1">
        <name>pyruvate</name>
        <dbReference type="ChEBI" id="CHEBI:15361"/>
    </cofactor>
</comment>
<keyword evidence="11" id="KW-1185">Reference proteome</keyword>
<keyword evidence="5" id="KW-0620">Polyamine biosynthesis</keyword>
<gene>
    <name evidence="10" type="primary">speD</name>
    <name evidence="10" type="ORF">ACFPM8_15305</name>
</gene>
<dbReference type="Gene3D" id="3.60.90.10">
    <property type="entry name" value="S-adenosylmethionine decarboxylase"/>
    <property type="match status" value="1"/>
</dbReference>
<accession>A0ABW0MEC8</accession>
<keyword evidence="8" id="KW-0704">Schiff base</keyword>
<evidence type="ECO:0000313" key="11">
    <source>
        <dbReference type="Proteomes" id="UP001596045"/>
    </source>
</evidence>
<dbReference type="EMBL" id="JBHSMT010000026">
    <property type="protein sequence ID" value="MFC5475326.1"/>
    <property type="molecule type" value="Genomic_DNA"/>
</dbReference>
<sequence>MTVVEQLHLEKNLKQVEVQHFGEHLTIDGYLGDHDKLNDKSLVLHALNTLPELLGMKKLTTAEVHFAKGNDIKDPGGWSGFVVIEESHISIHTFPGTRFISVDVYTCRNGLDKPYILDFFKNTFDIEEFETNFIQRGKRYPGLQAAAR</sequence>
<dbReference type="PANTHER" id="PTHR33866">
    <property type="entry name" value="S-ADENOSYLMETHIONINE DECARBOXYLASE PROENZYME"/>
    <property type="match status" value="1"/>
</dbReference>
<evidence type="ECO:0000256" key="9">
    <source>
        <dbReference type="ARBA" id="ARBA00023317"/>
    </source>
</evidence>
<keyword evidence="7 10" id="KW-0456">Lyase</keyword>
<dbReference type="Pfam" id="PF02675">
    <property type="entry name" value="AdoMet_dc"/>
    <property type="match status" value="1"/>
</dbReference>
<keyword evidence="2" id="KW-0210">Decarboxylase</keyword>
<dbReference type="InterPro" id="IPR003826">
    <property type="entry name" value="AdoMetDC_fam_prok"/>
</dbReference>
<proteinExistence type="predicted"/>
<evidence type="ECO:0000256" key="8">
    <source>
        <dbReference type="ARBA" id="ARBA00023270"/>
    </source>
</evidence>
<name>A0ABW0MEC8_9BURK</name>
<evidence type="ECO:0000256" key="5">
    <source>
        <dbReference type="ARBA" id="ARBA00023115"/>
    </source>
</evidence>
<reference evidence="11" key="1">
    <citation type="journal article" date="2019" name="Int. J. Syst. Evol. Microbiol.">
        <title>The Global Catalogue of Microorganisms (GCM) 10K type strain sequencing project: providing services to taxonomists for standard genome sequencing and annotation.</title>
        <authorList>
            <consortium name="The Broad Institute Genomics Platform"/>
            <consortium name="The Broad Institute Genome Sequencing Center for Infectious Disease"/>
            <person name="Wu L."/>
            <person name="Ma J."/>
        </authorList>
    </citation>
    <scope>NUCLEOTIDE SEQUENCE [LARGE SCALE GENOMIC DNA]</scope>
    <source>
        <strain evidence="11">JCM 17066</strain>
    </source>
</reference>
<dbReference type="SUPFAM" id="SSF56276">
    <property type="entry name" value="S-adenosylmethionine decarboxylase"/>
    <property type="match status" value="1"/>
</dbReference>
<comment type="caution">
    <text evidence="10">The sequence shown here is derived from an EMBL/GenBank/DDBJ whole genome shotgun (WGS) entry which is preliminary data.</text>
</comment>
<evidence type="ECO:0000256" key="6">
    <source>
        <dbReference type="ARBA" id="ARBA00023145"/>
    </source>
</evidence>
<evidence type="ECO:0000313" key="10">
    <source>
        <dbReference type="EMBL" id="MFC5475326.1"/>
    </source>
</evidence>
<keyword evidence="6" id="KW-0865">Zymogen</keyword>
<evidence type="ECO:0000256" key="4">
    <source>
        <dbReference type="ARBA" id="ARBA00023066"/>
    </source>
</evidence>
<protein>
    <submittedName>
        <fullName evidence="10">S-adenosylmethionine decarboxylase</fullName>
        <ecNumber evidence="10">4.1.1.50</ecNumber>
    </submittedName>
</protein>